<evidence type="ECO:0000256" key="5">
    <source>
        <dbReference type="PROSITE-ProRule" id="PRU01248"/>
    </source>
</evidence>
<evidence type="ECO:0000259" key="6">
    <source>
        <dbReference type="PROSITE" id="PS51898"/>
    </source>
</evidence>
<evidence type="ECO:0000256" key="3">
    <source>
        <dbReference type="ARBA" id="ARBA00023125"/>
    </source>
</evidence>
<dbReference type="PROSITE" id="PS51900">
    <property type="entry name" value="CB"/>
    <property type="match status" value="1"/>
</dbReference>
<sequence>MKQIVLKDVFTAIIDDFRDNERWGSAHIYQSALNAFLAFSDNPRFKLKDLSPAVLKHFEQYLRKRNCSWNTVATYMRSLRSAYNRCVDIGRVPYVPRLFEHVHTGARTNIKRALDTSDLKRLLAWIDDGEDDCISPDVRKAGVIFALMFLLRGLPFVDLAFLRKTDLCGNVLVYRRKKTGRLLTVVLPPEAIRLMVEIENRDRRSPYLFSIIGNWEDQEKAYREYQSALRFFNYKLVELGRYLGIDAHLSTYAARHSWATLAYHCEIHPGIISEAMGHSSIAVTETYLKPFRGERIDEANKQIIAFVKR</sequence>
<dbReference type="InterPro" id="IPR011010">
    <property type="entry name" value="DNA_brk_join_enz"/>
</dbReference>
<dbReference type="Proteomes" id="UP000698924">
    <property type="component" value="Unassembled WGS sequence"/>
</dbReference>
<dbReference type="AlphaFoldDB" id="A0AA40ZPU4"/>
<dbReference type="EMBL" id="JACJMO010000001">
    <property type="protein sequence ID" value="MBM6856004.1"/>
    <property type="molecule type" value="Genomic_DNA"/>
</dbReference>
<dbReference type="InterPro" id="IPR013762">
    <property type="entry name" value="Integrase-like_cat_sf"/>
</dbReference>
<dbReference type="InterPro" id="IPR050090">
    <property type="entry name" value="Tyrosine_recombinase_XerCD"/>
</dbReference>
<keyword evidence="9" id="KW-1185">Reference proteome</keyword>
<evidence type="ECO:0000256" key="2">
    <source>
        <dbReference type="ARBA" id="ARBA00022908"/>
    </source>
</evidence>
<dbReference type="InterPro" id="IPR002104">
    <property type="entry name" value="Integrase_catalytic"/>
</dbReference>
<feature type="domain" description="Tyr recombinase" evidence="6">
    <location>
        <begin position="109"/>
        <end position="301"/>
    </location>
</feature>
<evidence type="ECO:0000313" key="8">
    <source>
        <dbReference type="EMBL" id="MBM6856004.1"/>
    </source>
</evidence>
<proteinExistence type="inferred from homology"/>
<dbReference type="Pfam" id="PF13102">
    <property type="entry name" value="Phage_int_SAM_5"/>
    <property type="match status" value="1"/>
</dbReference>
<dbReference type="Gene3D" id="1.10.150.130">
    <property type="match status" value="1"/>
</dbReference>
<dbReference type="Pfam" id="PF00589">
    <property type="entry name" value="Phage_integrase"/>
    <property type="match status" value="1"/>
</dbReference>
<accession>A0AA40ZPU4</accession>
<dbReference type="InterPro" id="IPR044068">
    <property type="entry name" value="CB"/>
</dbReference>
<dbReference type="PANTHER" id="PTHR30349">
    <property type="entry name" value="PHAGE INTEGRASE-RELATED"/>
    <property type="match status" value="1"/>
</dbReference>
<reference evidence="8 9" key="1">
    <citation type="journal article" date="2021" name="Sci. Rep.">
        <title>The distribution of antibiotic resistance genes in chicken gut microbiota commensals.</title>
        <authorList>
            <person name="Juricova H."/>
            <person name="Matiasovicova J."/>
            <person name="Kubasova T."/>
            <person name="Cejkova D."/>
            <person name="Rychlik I."/>
        </authorList>
    </citation>
    <scope>NUCLEOTIDE SEQUENCE [LARGE SCALE GENOMIC DNA]</scope>
    <source>
        <strain evidence="8 9">An421</strain>
    </source>
</reference>
<evidence type="ECO:0000313" key="9">
    <source>
        <dbReference type="Proteomes" id="UP000698924"/>
    </source>
</evidence>
<evidence type="ECO:0000259" key="7">
    <source>
        <dbReference type="PROSITE" id="PS51900"/>
    </source>
</evidence>
<dbReference type="InterPro" id="IPR010998">
    <property type="entry name" value="Integrase_recombinase_N"/>
</dbReference>
<keyword evidence="4" id="KW-0233">DNA recombination</keyword>
<comment type="caution">
    <text evidence="8">The sequence shown here is derived from an EMBL/GenBank/DDBJ whole genome shotgun (WGS) entry which is preliminary data.</text>
</comment>
<feature type="domain" description="Core-binding (CB)" evidence="7">
    <location>
        <begin position="8"/>
        <end position="87"/>
    </location>
</feature>
<dbReference type="GO" id="GO:0003677">
    <property type="term" value="F:DNA binding"/>
    <property type="evidence" value="ECO:0007669"/>
    <property type="project" value="UniProtKB-UniRule"/>
</dbReference>
<organism evidence="8 9">
    <name type="scientific">Caecibacteroides pullorum</name>
    <dbReference type="NCBI Taxonomy" id="2725562"/>
    <lineage>
        <taxon>Bacteria</taxon>
        <taxon>Pseudomonadati</taxon>
        <taxon>Bacteroidota</taxon>
        <taxon>Bacteroidia</taxon>
        <taxon>Bacteroidales</taxon>
        <taxon>Bacteroidaceae</taxon>
        <taxon>Caecibacteroides</taxon>
    </lineage>
</organism>
<dbReference type="InterPro" id="IPR025269">
    <property type="entry name" value="SAM-like_dom"/>
</dbReference>
<name>A0AA40ZPU4_9BACT</name>
<dbReference type="SUPFAM" id="SSF56349">
    <property type="entry name" value="DNA breaking-rejoining enzymes"/>
    <property type="match status" value="1"/>
</dbReference>
<comment type="similarity">
    <text evidence="1">Belongs to the 'phage' integrase family.</text>
</comment>
<protein>
    <submittedName>
        <fullName evidence="8">Site-specific integrase</fullName>
    </submittedName>
</protein>
<keyword evidence="3 5" id="KW-0238">DNA-binding</keyword>
<dbReference type="Gene3D" id="1.10.443.10">
    <property type="entry name" value="Intergrase catalytic core"/>
    <property type="match status" value="1"/>
</dbReference>
<dbReference type="GO" id="GO:0006310">
    <property type="term" value="P:DNA recombination"/>
    <property type="evidence" value="ECO:0007669"/>
    <property type="project" value="UniProtKB-KW"/>
</dbReference>
<dbReference type="RefSeq" id="WP_204970667.1">
    <property type="nucleotide sequence ID" value="NZ_JAAZTS010000001.1"/>
</dbReference>
<keyword evidence="2" id="KW-0229">DNA integration</keyword>
<evidence type="ECO:0000256" key="4">
    <source>
        <dbReference type="ARBA" id="ARBA00023172"/>
    </source>
</evidence>
<gene>
    <name evidence="8" type="ORF">H6D15_00010</name>
</gene>
<dbReference type="PROSITE" id="PS51898">
    <property type="entry name" value="TYR_RECOMBINASE"/>
    <property type="match status" value="1"/>
</dbReference>
<evidence type="ECO:0000256" key="1">
    <source>
        <dbReference type="ARBA" id="ARBA00008857"/>
    </source>
</evidence>
<dbReference type="PANTHER" id="PTHR30349:SF64">
    <property type="entry name" value="PROPHAGE INTEGRASE INTD-RELATED"/>
    <property type="match status" value="1"/>
</dbReference>
<dbReference type="GO" id="GO:0015074">
    <property type="term" value="P:DNA integration"/>
    <property type="evidence" value="ECO:0007669"/>
    <property type="project" value="UniProtKB-KW"/>
</dbReference>